<gene>
    <name evidence="2" type="primary">orf331</name>
</gene>
<dbReference type="InterPro" id="IPR051289">
    <property type="entry name" value="LAGLIDADG_Endonuclease"/>
</dbReference>
<sequence length="331" mass="37850">MRNLKDVAVIIDIFSRNTLNTTKHLNFIDFKLAYDIYTNKDKGGADNIIARILAIKCQMNKNRTNFDLGQDHVINITLDWFIGFLEGEGCFNYSPDKNLFSFVVVQKENLPLMIGIRDFLNNRSNISLNLVDSTEELAARVYSGKADSKGQIVNDIKVRQLDFITKVLIPLLDSANWRSKKEKDYKDWKALINIVELGLHYTDEGKLIIERILAQMNNNRLSTNKTHSDEDRALLLSDISLLISKGSNYINQDGKIFIKSLNRLFSTNKKVAVEVVEVSSGEVLDTFNSVSELANKLEINLQTAHYRVKNISKFTCSRYNEKLVYIKKIVN</sequence>
<keyword evidence="2" id="KW-0540">Nuclease</keyword>
<dbReference type="EMBL" id="KT380883">
    <property type="protein sequence ID" value="AMX22056.1"/>
    <property type="molecule type" value="Genomic_DNA"/>
</dbReference>
<geneLocation type="mitochondrion" evidence="2"/>
<dbReference type="GeneID" id="31078149"/>
<dbReference type="GO" id="GO:0004519">
    <property type="term" value="F:endonuclease activity"/>
    <property type="evidence" value="ECO:0007669"/>
    <property type="project" value="UniProtKB-KW"/>
</dbReference>
<dbReference type="SUPFAM" id="SSF55608">
    <property type="entry name" value="Homing endonucleases"/>
    <property type="match status" value="2"/>
</dbReference>
<dbReference type="InterPro" id="IPR027434">
    <property type="entry name" value="Homing_endonucl"/>
</dbReference>
<dbReference type="PANTHER" id="PTHR36181:SF2">
    <property type="entry name" value="INTRON-ENCODED ENDONUCLEASE AI3-RELATED"/>
    <property type="match status" value="1"/>
</dbReference>
<reference evidence="2" key="1">
    <citation type="journal article" date="2016" name="PLoS ONE">
        <title>Intron Derived Size Polymorphism in the Mitochondrial Genomes of Closely Related Chrysoporthe Species.</title>
        <authorList>
            <person name="Kanzi A.M."/>
            <person name="Wingfield B.D."/>
            <person name="Steenkamp E.T."/>
            <person name="Naidoo S."/>
            <person name="van der Merwe N.A."/>
        </authorList>
    </citation>
    <scope>NUCLEOTIDE SEQUENCE</scope>
</reference>
<dbReference type="RefSeq" id="YP_009261981.1">
    <property type="nucleotide sequence ID" value="NC_030522.1"/>
</dbReference>
<dbReference type="AlphaFoldDB" id="A0A191MWJ4"/>
<keyword evidence="2" id="KW-0255">Endonuclease</keyword>
<dbReference type="Gene3D" id="3.10.28.10">
    <property type="entry name" value="Homing endonucleases"/>
    <property type="match status" value="2"/>
</dbReference>
<organism evidence="2">
    <name type="scientific">Chrysoporthe austroafricana</name>
    <dbReference type="NCBI Taxonomy" id="354353"/>
    <lineage>
        <taxon>Eukaryota</taxon>
        <taxon>Fungi</taxon>
        <taxon>Dikarya</taxon>
        <taxon>Ascomycota</taxon>
        <taxon>Pezizomycotina</taxon>
        <taxon>Sordariomycetes</taxon>
        <taxon>Sordariomycetidae</taxon>
        <taxon>Diaporthales</taxon>
        <taxon>Cryphonectriaceae</taxon>
        <taxon>Cryphonectria-Endothia species complex</taxon>
        <taxon>Chrysoporthe</taxon>
    </lineage>
</organism>
<evidence type="ECO:0000313" key="2">
    <source>
        <dbReference type="EMBL" id="AMX22056.1"/>
    </source>
</evidence>
<keyword evidence="2" id="KW-0378">Hydrolase</keyword>
<dbReference type="PANTHER" id="PTHR36181">
    <property type="entry name" value="INTRON-ENCODED ENDONUCLEASE AI3-RELATED"/>
    <property type="match status" value="1"/>
</dbReference>
<feature type="domain" description="Homing endonuclease LAGLIDADG" evidence="1">
    <location>
        <begin position="82"/>
        <end position="190"/>
    </location>
</feature>
<evidence type="ECO:0000259" key="1">
    <source>
        <dbReference type="Pfam" id="PF00961"/>
    </source>
</evidence>
<dbReference type="InterPro" id="IPR004860">
    <property type="entry name" value="LAGLIDADG_dom"/>
</dbReference>
<accession>A0A191MWJ4</accession>
<dbReference type="GO" id="GO:0005739">
    <property type="term" value="C:mitochondrion"/>
    <property type="evidence" value="ECO:0007669"/>
    <property type="project" value="UniProtKB-ARBA"/>
</dbReference>
<name>A0A191MWJ4_9PEZI</name>
<proteinExistence type="predicted"/>
<dbReference type="Pfam" id="PF00961">
    <property type="entry name" value="LAGLIDADG_1"/>
    <property type="match status" value="1"/>
</dbReference>
<protein>
    <submittedName>
        <fullName evidence="2">LAGLIDADG endonuclease</fullName>
    </submittedName>
</protein>
<keyword evidence="2" id="KW-0496">Mitochondrion</keyword>